<dbReference type="Proteomes" id="UP001576776">
    <property type="component" value="Unassembled WGS sequence"/>
</dbReference>
<proteinExistence type="predicted"/>
<dbReference type="PIRSF" id="PIRSF028744">
    <property type="entry name" value="Addict_mod_HI1419"/>
    <property type="match status" value="1"/>
</dbReference>
<keyword evidence="2" id="KW-1185">Reference proteome</keyword>
<dbReference type="EMBL" id="JBHFNS010000059">
    <property type="protein sequence ID" value="MFB2936638.1"/>
    <property type="molecule type" value="Genomic_DNA"/>
</dbReference>
<sequence>MEAQSRDVQRYITVDGRIPFAEWIDSLRDRKVRAKINQRIKRVNLGNLGNYRSVGEGVCELKIDYDPGYRVYFGQVGLTIILLLCGGDKSTQEQDILKAKEYWRNYHERSEDFSK</sequence>
<name>A0ABV4YDP4_9CYAN</name>
<organism evidence="1 2">
    <name type="scientific">Floridaenema fluviatile BLCC-F154</name>
    <dbReference type="NCBI Taxonomy" id="3153640"/>
    <lineage>
        <taxon>Bacteria</taxon>
        <taxon>Bacillati</taxon>
        <taxon>Cyanobacteriota</taxon>
        <taxon>Cyanophyceae</taxon>
        <taxon>Oscillatoriophycideae</taxon>
        <taxon>Aerosakkonematales</taxon>
        <taxon>Aerosakkonemataceae</taxon>
        <taxon>Floridanema</taxon>
        <taxon>Floridanema fluviatile</taxon>
    </lineage>
</organism>
<dbReference type="RefSeq" id="WP_413258133.1">
    <property type="nucleotide sequence ID" value="NZ_JBHFNS010000059.1"/>
</dbReference>
<gene>
    <name evidence="1" type="ORF">ACE1B6_15410</name>
</gene>
<protein>
    <submittedName>
        <fullName evidence="1">Type II toxin-antitoxin system RelE/ParE family toxin</fullName>
    </submittedName>
</protein>
<dbReference type="NCBIfam" id="TIGR02683">
    <property type="entry name" value="upstrm_HI1419"/>
    <property type="match status" value="1"/>
</dbReference>
<dbReference type="PANTHER" id="PTHR41791:SF1">
    <property type="entry name" value="SSL7039 PROTEIN"/>
    <property type="match status" value="1"/>
</dbReference>
<dbReference type="PANTHER" id="PTHR41791">
    <property type="entry name" value="SSL7039 PROTEIN"/>
    <property type="match status" value="1"/>
</dbReference>
<evidence type="ECO:0000313" key="1">
    <source>
        <dbReference type="EMBL" id="MFB2936638.1"/>
    </source>
</evidence>
<reference evidence="1 2" key="1">
    <citation type="submission" date="2024-09" db="EMBL/GenBank/DDBJ databases">
        <title>Floridaenema gen nov. (Aerosakkonemataceae, Aerosakkonematales ord. nov., Cyanobacteria) from benthic tropical and subtropical fresh waters, with the description of four new species.</title>
        <authorList>
            <person name="Moretto J.A."/>
            <person name="Berthold D.E."/>
            <person name="Lefler F.W."/>
            <person name="Huang I.-S."/>
            <person name="Laughinghouse H. IV."/>
        </authorList>
    </citation>
    <scope>NUCLEOTIDE SEQUENCE [LARGE SCALE GENOMIC DNA]</scope>
    <source>
        <strain evidence="1 2">BLCC-F154</strain>
    </source>
</reference>
<accession>A0ABV4YDP4</accession>
<dbReference type="InterPro" id="IPR014056">
    <property type="entry name" value="TypeIITA-like_toxin_pred"/>
</dbReference>
<evidence type="ECO:0000313" key="2">
    <source>
        <dbReference type="Proteomes" id="UP001576776"/>
    </source>
</evidence>
<comment type="caution">
    <text evidence="1">The sequence shown here is derived from an EMBL/GenBank/DDBJ whole genome shotgun (WGS) entry which is preliminary data.</text>
</comment>